<reference evidence="2 3" key="1">
    <citation type="submission" date="2021-11" db="EMBL/GenBank/DDBJ databases">
        <title>Whole genome of Geoglobus acetivorans.</title>
        <authorList>
            <person name="Liu D."/>
        </authorList>
    </citation>
    <scope>NUCLEOTIDE SEQUENCE [LARGE SCALE GENOMIC DNA]</scope>
    <source>
        <strain evidence="2 3">SBH6</strain>
    </source>
</reference>
<evidence type="ECO:0000313" key="2">
    <source>
        <dbReference type="EMBL" id="XAT64227.1"/>
    </source>
</evidence>
<organism evidence="2 3">
    <name type="scientific">Geoglobus acetivorans</name>
    <dbReference type="NCBI Taxonomy" id="565033"/>
    <lineage>
        <taxon>Archaea</taxon>
        <taxon>Methanobacteriati</taxon>
        <taxon>Methanobacteriota</taxon>
        <taxon>Archaeoglobi</taxon>
        <taxon>Archaeoglobales</taxon>
        <taxon>Archaeoglobaceae</taxon>
        <taxon>Geoglobus</taxon>
    </lineage>
</organism>
<dbReference type="RefSeq" id="WP_193806242.1">
    <property type="nucleotide sequence ID" value="NZ_CP087714.1"/>
</dbReference>
<dbReference type="Pfam" id="PF05016">
    <property type="entry name" value="ParE_toxin"/>
    <property type="match status" value="1"/>
</dbReference>
<evidence type="ECO:0000313" key="3">
    <source>
        <dbReference type="Proteomes" id="UP001492541"/>
    </source>
</evidence>
<dbReference type="InterPro" id="IPR007712">
    <property type="entry name" value="RelE/ParE_toxin"/>
</dbReference>
<keyword evidence="3" id="KW-1185">Reference proteome</keyword>
<dbReference type="GeneID" id="90448486"/>
<keyword evidence="1" id="KW-1277">Toxin-antitoxin system</keyword>
<dbReference type="PANTHER" id="PTHR38813:SF1">
    <property type="entry name" value="TOXIN RELE1-RELATED"/>
    <property type="match status" value="1"/>
</dbReference>
<dbReference type="InterPro" id="IPR035093">
    <property type="entry name" value="RelE/ParE_toxin_dom_sf"/>
</dbReference>
<gene>
    <name evidence="2" type="ORF">LPQ35_02340</name>
</gene>
<sequence>MTFEILIHPKASRKINSLPANVKEHIKQKLKEFSQDPFAFDVKKLIDAGKHPKYRLRIGDYRLIFTIDYESRTIYVLRFFHRKEGYDKFL</sequence>
<dbReference type="EMBL" id="CP087714">
    <property type="protein sequence ID" value="XAT64227.1"/>
    <property type="molecule type" value="Genomic_DNA"/>
</dbReference>
<name>A0ABZ3H713_GEOAI</name>
<dbReference type="PANTHER" id="PTHR38813">
    <property type="match status" value="1"/>
</dbReference>
<protein>
    <submittedName>
        <fullName evidence="2">Type II toxin-antitoxin system RelE/ParE family toxin</fullName>
    </submittedName>
</protein>
<dbReference type="Proteomes" id="UP001492541">
    <property type="component" value="Chromosome"/>
</dbReference>
<evidence type="ECO:0000256" key="1">
    <source>
        <dbReference type="ARBA" id="ARBA00022649"/>
    </source>
</evidence>
<dbReference type="InterPro" id="IPR052747">
    <property type="entry name" value="TA_system_RelE_toxin"/>
</dbReference>
<dbReference type="Gene3D" id="3.30.2310.20">
    <property type="entry name" value="RelE-like"/>
    <property type="match status" value="1"/>
</dbReference>
<proteinExistence type="predicted"/>
<dbReference type="SUPFAM" id="SSF143011">
    <property type="entry name" value="RelE-like"/>
    <property type="match status" value="1"/>
</dbReference>
<accession>A0ABZ3H713</accession>